<dbReference type="Proteomes" id="UP000515847">
    <property type="component" value="Chromosome"/>
</dbReference>
<proteinExistence type="predicted"/>
<organism evidence="1 2">
    <name type="scientific">Thermanaerosceptrum fracticalcis</name>
    <dbReference type="NCBI Taxonomy" id="1712410"/>
    <lineage>
        <taxon>Bacteria</taxon>
        <taxon>Bacillati</taxon>
        <taxon>Bacillota</taxon>
        <taxon>Clostridia</taxon>
        <taxon>Eubacteriales</taxon>
        <taxon>Peptococcaceae</taxon>
        <taxon>Thermanaerosceptrum</taxon>
    </lineage>
</organism>
<keyword evidence="2" id="KW-1185">Reference proteome</keyword>
<dbReference type="OrthoDB" id="1809893at2"/>
<gene>
    <name evidence="1" type="ORF">BR63_13720</name>
</gene>
<protein>
    <submittedName>
        <fullName evidence="1">DUF2508 family protein</fullName>
    </submittedName>
</protein>
<evidence type="ECO:0000313" key="1">
    <source>
        <dbReference type="EMBL" id="QNB48435.1"/>
    </source>
</evidence>
<dbReference type="AlphaFoldDB" id="A0A7G6E8N1"/>
<name>A0A7G6E8N1_THEFR</name>
<dbReference type="KEGG" id="tfr:BR63_13720"/>
<dbReference type="EMBL" id="CP045798">
    <property type="protein sequence ID" value="QNB48435.1"/>
    <property type="molecule type" value="Genomic_DNA"/>
</dbReference>
<sequence>MMRYVNDELILKGNTPEEDSREMSLVTLVDKAHREWMQAKAYFEEVDDPDLVDHAIYAMEAAEKKYIYLLKLARKENVIDEKTYQAQQSGLV</sequence>
<dbReference type="Pfam" id="PF10704">
    <property type="entry name" value="DUF2508"/>
    <property type="match status" value="1"/>
</dbReference>
<evidence type="ECO:0000313" key="2">
    <source>
        <dbReference type="Proteomes" id="UP000515847"/>
    </source>
</evidence>
<accession>A0A7G6E8N1</accession>
<reference evidence="1 2" key="1">
    <citation type="journal article" date="2019" name="Front. Microbiol.">
        <title>Thermoanaerosceptrum fracticalcis gen. nov. sp. nov., a Novel Fumarate-Fermenting Microorganism From a Deep Fractured Carbonate Aquifer of the US Great Basin.</title>
        <authorList>
            <person name="Hamilton-Brehm S.D."/>
            <person name="Stewart L.E."/>
            <person name="Zavarin M."/>
            <person name="Caldwell M."/>
            <person name="Lawson P.A."/>
            <person name="Onstott T.C."/>
            <person name="Grzymski J."/>
            <person name="Neveux I."/>
            <person name="Lollar B.S."/>
            <person name="Russell C.E."/>
            <person name="Moser D.P."/>
        </authorList>
    </citation>
    <scope>NUCLEOTIDE SEQUENCE [LARGE SCALE GENOMIC DNA]</scope>
    <source>
        <strain evidence="1 2">DRI-13</strain>
    </source>
</reference>
<dbReference type="InterPro" id="IPR019644">
    <property type="entry name" value="DUF2508"/>
</dbReference>